<evidence type="ECO:0000256" key="3">
    <source>
        <dbReference type="PIRSR" id="PIRSR001221-1"/>
    </source>
</evidence>
<dbReference type="PIRSF" id="PIRSF001221">
    <property type="entry name" value="Amidase_fungi"/>
    <property type="match status" value="1"/>
</dbReference>
<dbReference type="PANTHER" id="PTHR46072">
    <property type="entry name" value="AMIDASE-RELATED-RELATED"/>
    <property type="match status" value="1"/>
</dbReference>
<dbReference type="InterPro" id="IPR036928">
    <property type="entry name" value="AS_sf"/>
</dbReference>
<keyword evidence="7" id="KW-1185">Reference proteome</keyword>
<keyword evidence="2" id="KW-0378">Hydrolase</keyword>
<evidence type="ECO:0000256" key="2">
    <source>
        <dbReference type="ARBA" id="ARBA00022801"/>
    </source>
</evidence>
<evidence type="ECO:0000313" key="7">
    <source>
        <dbReference type="Proteomes" id="UP000443090"/>
    </source>
</evidence>
<dbReference type="InterPro" id="IPR023631">
    <property type="entry name" value="Amidase_dom"/>
</dbReference>
<evidence type="ECO:0000259" key="5">
    <source>
        <dbReference type="Pfam" id="PF01425"/>
    </source>
</evidence>
<accession>A0A8H8RWT9</accession>
<proteinExistence type="inferred from homology"/>
<feature type="active site" description="Charge relay system" evidence="3">
    <location>
        <position position="100"/>
    </location>
</feature>
<feature type="active site" description="Charge relay system" evidence="3">
    <location>
        <position position="175"/>
    </location>
</feature>
<dbReference type="Gene3D" id="3.90.1300.10">
    <property type="entry name" value="Amidase signature (AS) domain"/>
    <property type="match status" value="1"/>
</dbReference>
<name>A0A8H8RWT9_9HELO</name>
<reference evidence="6 7" key="1">
    <citation type="submission" date="2018-05" db="EMBL/GenBank/DDBJ databases">
        <title>Genome sequencing and assembly of the regulated plant pathogen Lachnellula willkommii and related sister species for the development of diagnostic species identification markers.</title>
        <authorList>
            <person name="Giroux E."/>
            <person name="Bilodeau G."/>
        </authorList>
    </citation>
    <scope>NUCLEOTIDE SEQUENCE [LARGE SCALE GENOMIC DNA]</scope>
    <source>
        <strain evidence="6 7">CBS 160.35</strain>
    </source>
</reference>
<feature type="binding site" evidence="4">
    <location>
        <position position="149"/>
    </location>
    <ligand>
        <name>substrate</name>
    </ligand>
</feature>
<gene>
    <name evidence="6" type="primary">amdS_1</name>
    <name evidence="6" type="ORF">LOCC1_G002381</name>
</gene>
<dbReference type="AlphaFoldDB" id="A0A8H8RWT9"/>
<dbReference type="PANTHER" id="PTHR46072:SF2">
    <property type="entry name" value="AMIDASE (EUROFUNG)"/>
    <property type="match status" value="1"/>
</dbReference>
<organism evidence="6 7">
    <name type="scientific">Lachnellula occidentalis</name>
    <dbReference type="NCBI Taxonomy" id="215460"/>
    <lineage>
        <taxon>Eukaryota</taxon>
        <taxon>Fungi</taxon>
        <taxon>Dikarya</taxon>
        <taxon>Ascomycota</taxon>
        <taxon>Pezizomycotina</taxon>
        <taxon>Leotiomycetes</taxon>
        <taxon>Helotiales</taxon>
        <taxon>Lachnaceae</taxon>
        <taxon>Lachnellula</taxon>
    </lineage>
</organism>
<evidence type="ECO:0000256" key="1">
    <source>
        <dbReference type="ARBA" id="ARBA00009199"/>
    </source>
</evidence>
<comment type="similarity">
    <text evidence="1">Belongs to the amidase family.</text>
</comment>
<feature type="active site" description="Acyl-ester intermediate" evidence="3">
    <location>
        <position position="199"/>
    </location>
</feature>
<feature type="binding site" evidence="4">
    <location>
        <begin position="196"/>
        <end position="199"/>
    </location>
    <ligand>
        <name>substrate</name>
    </ligand>
</feature>
<dbReference type="OrthoDB" id="6428749at2759"/>
<evidence type="ECO:0000313" key="6">
    <source>
        <dbReference type="EMBL" id="TVY43442.1"/>
    </source>
</evidence>
<comment type="caution">
    <text evidence="6">The sequence shown here is derived from an EMBL/GenBank/DDBJ whole genome shotgun (WGS) entry which is preliminary data.</text>
</comment>
<feature type="binding site" evidence="4">
    <location>
        <position position="175"/>
    </location>
    <ligand>
        <name>substrate</name>
    </ligand>
</feature>
<dbReference type="GO" id="GO:0016787">
    <property type="term" value="F:hydrolase activity"/>
    <property type="evidence" value="ECO:0007669"/>
    <property type="project" value="UniProtKB-KW"/>
</dbReference>
<dbReference type="Pfam" id="PF01425">
    <property type="entry name" value="Amidase"/>
    <property type="match status" value="1"/>
</dbReference>
<dbReference type="SUPFAM" id="SSF75304">
    <property type="entry name" value="Amidase signature (AS) enzymes"/>
    <property type="match status" value="1"/>
</dbReference>
<evidence type="ECO:0000256" key="4">
    <source>
        <dbReference type="PIRSR" id="PIRSR001221-2"/>
    </source>
</evidence>
<dbReference type="Proteomes" id="UP000443090">
    <property type="component" value="Unassembled WGS sequence"/>
</dbReference>
<sequence length="534" mass="58931">MVELKEQKLTSSWKDVVNLKRAARLAAVEPYLELEIPPQDPITDISDVDELAKLLSDRKTNCLTEVVFEAAVQRARSLDKYYELNGKTMGPLHGIPITCKDQFNVKGVDTTIGYVGMAGKPATEDAAVLKILQDLGAIVIAKTNLPQSIMWCETENPLWGLTTNPLNPAFTPGGSTGGEGALLALRGSIVGWGTDIGGSIRIPSSINGLYGLKPSGVPVSTEGQEHIPSAIGPMTRCLSSMITITKAVINGQPWLLDPKVVPIPWRDSIYEEVQSRPLVIGIMLDDGVVKVHPPIERALKELAAKLEEAGHELVTWEPSLHKECIDIMDRFYTADGGEDIRRAVESGGEPFIPHVESLINRGKPISVYEYWQLNKEKFAAQKAYLDKWNSVRGPISGRVVDVLLTPSMPHSAVPHRTCRYVVKNLECNGKGPMTDKGRFRWVGYTKIWNVLDYTALAFPVSTVLAAKDPVPSTLYEPRSELDAWNWNLYDPVTMDGHSVGLQIVGRRFEEEKVLGAAKVIEKVMGRERLVSRHD</sequence>
<feature type="domain" description="Amidase" evidence="5">
    <location>
        <begin position="57"/>
        <end position="514"/>
    </location>
</feature>
<protein>
    <submittedName>
        <fullName evidence="6">Acetamidase</fullName>
    </submittedName>
</protein>
<dbReference type="EMBL" id="QGMI01000279">
    <property type="protein sequence ID" value="TVY43442.1"/>
    <property type="molecule type" value="Genomic_DNA"/>
</dbReference>